<evidence type="ECO:0000256" key="6">
    <source>
        <dbReference type="ARBA" id="ARBA00023136"/>
    </source>
</evidence>
<dbReference type="RefSeq" id="WP_094457513.1">
    <property type="nucleotide sequence ID" value="NZ_NOXU01000031.1"/>
</dbReference>
<evidence type="ECO:0000259" key="13">
    <source>
        <dbReference type="Pfam" id="PF07715"/>
    </source>
</evidence>
<feature type="domain" description="TonB-dependent receptor plug" evidence="13">
    <location>
        <begin position="56"/>
        <end position="159"/>
    </location>
</feature>
<comment type="similarity">
    <text evidence="8 9">Belongs to the TonB-dependent receptor family.</text>
</comment>
<keyword evidence="4 8" id="KW-0812">Transmembrane</keyword>
<evidence type="ECO:0000259" key="12">
    <source>
        <dbReference type="Pfam" id="PF00593"/>
    </source>
</evidence>
<evidence type="ECO:0000256" key="3">
    <source>
        <dbReference type="ARBA" id="ARBA00022452"/>
    </source>
</evidence>
<dbReference type="InterPro" id="IPR036942">
    <property type="entry name" value="Beta-barrel_TonB_sf"/>
</dbReference>
<dbReference type="InterPro" id="IPR039426">
    <property type="entry name" value="TonB-dep_rcpt-like"/>
</dbReference>
<dbReference type="OrthoDB" id="9795928at2"/>
<dbReference type="AlphaFoldDB" id="A0A255YTB1"/>
<dbReference type="SUPFAM" id="SSF56935">
    <property type="entry name" value="Porins"/>
    <property type="match status" value="1"/>
</dbReference>
<dbReference type="GO" id="GO:0044718">
    <property type="term" value="P:siderophore transmembrane transport"/>
    <property type="evidence" value="ECO:0007669"/>
    <property type="project" value="TreeGrafter"/>
</dbReference>
<dbReference type="InterPro" id="IPR037066">
    <property type="entry name" value="Plug_dom_sf"/>
</dbReference>
<evidence type="ECO:0000313" key="15">
    <source>
        <dbReference type="Proteomes" id="UP000216998"/>
    </source>
</evidence>
<keyword evidence="11" id="KW-0732">Signal</keyword>
<dbReference type="GO" id="GO:0009279">
    <property type="term" value="C:cell outer membrane"/>
    <property type="evidence" value="ECO:0007669"/>
    <property type="project" value="UniProtKB-SubCell"/>
</dbReference>
<evidence type="ECO:0000256" key="1">
    <source>
        <dbReference type="ARBA" id="ARBA00004571"/>
    </source>
</evidence>
<keyword evidence="15" id="KW-1185">Reference proteome</keyword>
<dbReference type="Gene3D" id="2.40.170.20">
    <property type="entry name" value="TonB-dependent receptor, beta-barrel domain"/>
    <property type="match status" value="1"/>
</dbReference>
<proteinExistence type="inferred from homology"/>
<dbReference type="PROSITE" id="PS52016">
    <property type="entry name" value="TONB_DEPENDENT_REC_3"/>
    <property type="match status" value="1"/>
</dbReference>
<evidence type="ECO:0000256" key="11">
    <source>
        <dbReference type="SAM" id="SignalP"/>
    </source>
</evidence>
<keyword evidence="5 9" id="KW-0798">TonB box</keyword>
<dbReference type="Pfam" id="PF07715">
    <property type="entry name" value="Plug"/>
    <property type="match status" value="1"/>
</dbReference>
<evidence type="ECO:0000256" key="7">
    <source>
        <dbReference type="ARBA" id="ARBA00023237"/>
    </source>
</evidence>
<keyword evidence="6 8" id="KW-0472">Membrane</keyword>
<comment type="subcellular location">
    <subcellularLocation>
        <location evidence="1 8">Cell outer membrane</location>
        <topology evidence="1 8">Multi-pass membrane protein</topology>
    </subcellularLocation>
</comment>
<evidence type="ECO:0000256" key="2">
    <source>
        <dbReference type="ARBA" id="ARBA00022448"/>
    </source>
</evidence>
<keyword evidence="3 8" id="KW-1134">Transmembrane beta strand</keyword>
<feature type="domain" description="TonB-dependent receptor-like beta-barrel" evidence="12">
    <location>
        <begin position="360"/>
        <end position="668"/>
    </location>
</feature>
<reference evidence="14 15" key="1">
    <citation type="submission" date="2017-07" db="EMBL/GenBank/DDBJ databases">
        <title>Niveispirillum cyanobacteriorum sp. nov., isolated from cyanobacterial aggregates in a eutrophic lake.</title>
        <authorList>
            <person name="Cai H."/>
        </authorList>
    </citation>
    <scope>NUCLEOTIDE SEQUENCE [LARGE SCALE GENOMIC DNA]</scope>
    <source>
        <strain evidence="15">TH1-14</strain>
    </source>
</reference>
<evidence type="ECO:0000256" key="10">
    <source>
        <dbReference type="SAM" id="MobiDB-lite"/>
    </source>
</evidence>
<keyword evidence="2 8" id="KW-0813">Transport</keyword>
<dbReference type="PANTHER" id="PTHR30069">
    <property type="entry name" value="TONB-DEPENDENT OUTER MEMBRANE RECEPTOR"/>
    <property type="match status" value="1"/>
</dbReference>
<organism evidence="14 15">
    <name type="scientific">Niveispirillum lacus</name>
    <dbReference type="NCBI Taxonomy" id="1981099"/>
    <lineage>
        <taxon>Bacteria</taxon>
        <taxon>Pseudomonadati</taxon>
        <taxon>Pseudomonadota</taxon>
        <taxon>Alphaproteobacteria</taxon>
        <taxon>Rhodospirillales</taxon>
        <taxon>Azospirillaceae</taxon>
        <taxon>Niveispirillum</taxon>
    </lineage>
</organism>
<evidence type="ECO:0000256" key="8">
    <source>
        <dbReference type="PROSITE-ProRule" id="PRU01360"/>
    </source>
</evidence>
<gene>
    <name evidence="14" type="ORF">CHU95_16925</name>
</gene>
<keyword evidence="7 8" id="KW-0998">Cell outer membrane</keyword>
<evidence type="ECO:0000256" key="5">
    <source>
        <dbReference type="ARBA" id="ARBA00023077"/>
    </source>
</evidence>
<evidence type="ECO:0000256" key="9">
    <source>
        <dbReference type="RuleBase" id="RU003357"/>
    </source>
</evidence>
<dbReference type="Pfam" id="PF00593">
    <property type="entry name" value="TonB_dep_Rec_b-barrel"/>
    <property type="match status" value="1"/>
</dbReference>
<feature type="compositionally biased region" description="Basic and acidic residues" evidence="10">
    <location>
        <begin position="291"/>
        <end position="305"/>
    </location>
</feature>
<feature type="signal peptide" evidence="11">
    <location>
        <begin position="1"/>
        <end position="26"/>
    </location>
</feature>
<evidence type="ECO:0008006" key="16">
    <source>
        <dbReference type="Google" id="ProtNLM"/>
    </source>
</evidence>
<dbReference type="PANTHER" id="PTHR30069:SF40">
    <property type="entry name" value="TONB-DEPENDENT RECEPTOR NMB0964-RELATED"/>
    <property type="match status" value="1"/>
</dbReference>
<comment type="caution">
    <text evidence="14">The sequence shown here is derived from an EMBL/GenBank/DDBJ whole genome shotgun (WGS) entry which is preliminary data.</text>
</comment>
<feature type="region of interest" description="Disordered" evidence="10">
    <location>
        <begin position="288"/>
        <end position="311"/>
    </location>
</feature>
<accession>A0A255YTB1</accession>
<dbReference type="InterPro" id="IPR000531">
    <property type="entry name" value="Beta-barrel_TonB"/>
</dbReference>
<sequence>MRKPTSRLGLVAILMGGMAAASPTLAQQVPAADNSTHDRVEEIIVTASPIGAKRFDILQGTSSLSGEALDRAQSTTLGEALDRLPGLSQTGFGAGASRPIIRGQGGDRIRVLSGGIGSIDASTTSPDHAPALDLATAKRVEVVRGPATLLYGNNAAGGVINILDGRIPVAEPKDGVDGFARIGIGTNANERSLAAGVDARLDGPFVLHLDGFYRQTGDYEVPGLLESAILRDAEGEEHGDHDEEEAEGRVANSDLIQKGATSGLSYIADWGFFGASASRLESNYGISAGHSHADHGHEEGETHAEEEGEEGPVRIDLGQTRLDLMGEVNQPLGPFETTRVRFGWADYKHKELEGSETGTRFLNKGWEGRIELVQRALGNLSGAVGVQANSRDFQAIGDEAFVPHSDTDQMGIFTLQRLDLAPFAVEGGVRLERQNVQASSVDFDRDFTTVSVSAGASRQWGGGWMTGVSLSRTERAPNAEELLSDGAHLATSTYERGDSTLGKETGLGVEATLKKSGGPVNGSVNLFVIDYDQYIYERLTGAEEDGLPVAQFSATDARFWGIELEAETTVLRNDQVTVTLDGGVDYVRATDRDANTPLPRIPALSARAGLGLELATVAARFEGVWTDKQKRTAALELPTDSSLVFNASMDWHPFADQDITLLLELRNLTNEEVRLATSFLKDVLPQPGRDFRLSLRAGF</sequence>
<evidence type="ECO:0000256" key="4">
    <source>
        <dbReference type="ARBA" id="ARBA00022692"/>
    </source>
</evidence>
<dbReference type="InterPro" id="IPR012910">
    <property type="entry name" value="Plug_dom"/>
</dbReference>
<dbReference type="Gene3D" id="2.170.130.10">
    <property type="entry name" value="TonB-dependent receptor, plug domain"/>
    <property type="match status" value="1"/>
</dbReference>
<dbReference type="GO" id="GO:0015344">
    <property type="term" value="F:siderophore uptake transmembrane transporter activity"/>
    <property type="evidence" value="ECO:0007669"/>
    <property type="project" value="TreeGrafter"/>
</dbReference>
<protein>
    <recommendedName>
        <fullName evidence="16">TonB-dependent receptor</fullName>
    </recommendedName>
</protein>
<dbReference type="EMBL" id="NOXU01000031">
    <property type="protein sequence ID" value="OYQ32476.1"/>
    <property type="molecule type" value="Genomic_DNA"/>
</dbReference>
<name>A0A255YTB1_9PROT</name>
<evidence type="ECO:0000313" key="14">
    <source>
        <dbReference type="EMBL" id="OYQ32476.1"/>
    </source>
</evidence>
<feature type="chain" id="PRO_5013395911" description="TonB-dependent receptor" evidence="11">
    <location>
        <begin position="27"/>
        <end position="699"/>
    </location>
</feature>
<dbReference type="Proteomes" id="UP000216998">
    <property type="component" value="Unassembled WGS sequence"/>
</dbReference>